<gene>
    <name evidence="2" type="primary">LOC121219887</name>
</gene>
<dbReference type="GeneID" id="121219887"/>
<accession>A0ABM3AI19</accession>
<evidence type="ECO:0000313" key="2">
    <source>
        <dbReference type="RefSeq" id="XP_040954492.1"/>
    </source>
</evidence>
<proteinExistence type="predicted"/>
<keyword evidence="1" id="KW-1185">Reference proteome</keyword>
<protein>
    <submittedName>
        <fullName evidence="2">Uncharacterized protein</fullName>
    </submittedName>
</protein>
<sequence>MQAMHDAPMHANVVEASPAVAVIESALRSRRDGRSFSGLSGRRFRSRVQCQICSRYGHLAQRCFYRFNRDYGGPSKFTPTRFRFGHSDQIHRLEGESSSWGPSGVGYRVSNWKNPNYFAANHNWSPTDPQMMGGPYVQLYSGRAYETKLGRGFGHDMEHGFGSVFGHNVQHSFGPYFGCDEQHEFGHNLGQQQFDPNAAVPRQTISSQPFGLHNSNGPRDGQVNVGRHFTQNSSEPNANYVGFDNSRQHNETSSWYPDSGVIHHVCQDASRLNTTTSYSGTYSLIIGN</sequence>
<reference evidence="2" key="2">
    <citation type="submission" date="2025-08" db="UniProtKB">
        <authorList>
            <consortium name="RefSeq"/>
        </authorList>
    </citation>
    <scope>IDENTIFICATION</scope>
</reference>
<evidence type="ECO:0000313" key="1">
    <source>
        <dbReference type="Proteomes" id="UP000818029"/>
    </source>
</evidence>
<dbReference type="Proteomes" id="UP000818029">
    <property type="component" value="Chromosome D08"/>
</dbReference>
<reference evidence="1" key="1">
    <citation type="journal article" date="2020" name="Nat. Genet.">
        <title>Genomic diversifications of five Gossypium allopolyploid species and their impact on cotton improvement.</title>
        <authorList>
            <person name="Chen Z.J."/>
            <person name="Sreedasyam A."/>
            <person name="Ando A."/>
            <person name="Song Q."/>
            <person name="De Santiago L.M."/>
            <person name="Hulse-Kemp A.M."/>
            <person name="Ding M."/>
            <person name="Ye W."/>
            <person name="Kirkbride R.C."/>
            <person name="Jenkins J."/>
            <person name="Plott C."/>
            <person name="Lovell J."/>
            <person name="Lin Y.M."/>
            <person name="Vaughn R."/>
            <person name="Liu B."/>
            <person name="Simpson S."/>
            <person name="Scheffler B.E."/>
            <person name="Wen L."/>
            <person name="Saski C.A."/>
            <person name="Grover C.E."/>
            <person name="Hu G."/>
            <person name="Conover J.L."/>
            <person name="Carlson J.W."/>
            <person name="Shu S."/>
            <person name="Boston L.B."/>
            <person name="Williams M."/>
            <person name="Peterson D.G."/>
            <person name="McGee K."/>
            <person name="Jones D.C."/>
            <person name="Wendel J.F."/>
            <person name="Stelly D.M."/>
            <person name="Grimwood J."/>
            <person name="Schmutz J."/>
        </authorList>
    </citation>
    <scope>NUCLEOTIDE SEQUENCE [LARGE SCALE GENOMIC DNA]</scope>
    <source>
        <strain evidence="1">cv. TM-1</strain>
    </source>
</reference>
<name>A0ABM3AI19_GOSHI</name>
<dbReference type="RefSeq" id="XP_040954492.1">
    <property type="nucleotide sequence ID" value="XM_041098558.1"/>
</dbReference>
<organism evidence="1 2">
    <name type="scientific">Gossypium hirsutum</name>
    <name type="common">Upland cotton</name>
    <name type="synonym">Gossypium mexicanum</name>
    <dbReference type="NCBI Taxonomy" id="3635"/>
    <lineage>
        <taxon>Eukaryota</taxon>
        <taxon>Viridiplantae</taxon>
        <taxon>Streptophyta</taxon>
        <taxon>Embryophyta</taxon>
        <taxon>Tracheophyta</taxon>
        <taxon>Spermatophyta</taxon>
        <taxon>Magnoliopsida</taxon>
        <taxon>eudicotyledons</taxon>
        <taxon>Gunneridae</taxon>
        <taxon>Pentapetalae</taxon>
        <taxon>rosids</taxon>
        <taxon>malvids</taxon>
        <taxon>Malvales</taxon>
        <taxon>Malvaceae</taxon>
        <taxon>Malvoideae</taxon>
        <taxon>Gossypium</taxon>
    </lineage>
</organism>